<accession>A0A6J5RWZ3</accession>
<reference evidence="2" key="1">
    <citation type="submission" date="2020-05" db="EMBL/GenBank/DDBJ databases">
        <authorList>
            <person name="Chiriac C."/>
            <person name="Salcher M."/>
            <person name="Ghai R."/>
            <person name="Kavagutti S V."/>
        </authorList>
    </citation>
    <scope>NUCLEOTIDE SEQUENCE</scope>
</reference>
<evidence type="ECO:0000259" key="1">
    <source>
        <dbReference type="Pfam" id="PF21841"/>
    </source>
</evidence>
<feature type="domain" description="DUF6900" evidence="1">
    <location>
        <begin position="34"/>
        <end position="84"/>
    </location>
</feature>
<gene>
    <name evidence="2" type="ORF">UFOVP1290_295</name>
</gene>
<dbReference type="InterPro" id="IPR054195">
    <property type="entry name" value="DUF6900"/>
</dbReference>
<dbReference type="Pfam" id="PF21841">
    <property type="entry name" value="DUF6900"/>
    <property type="match status" value="1"/>
</dbReference>
<sequence length="129" mass="14882">MKNKISKTEFINQLVCFGEELISEQKESEQRESETDNKIEEIAKNILGIDTLCCRLSDRLDFHELAVWDIKTALVAAYNSGYQNAFGKKNVNSSKLCVCGIYPCDRHHPDEYALQQQEERLAYNGKDFR</sequence>
<protein>
    <recommendedName>
        <fullName evidence="1">DUF6900 domain-containing protein</fullName>
    </recommendedName>
</protein>
<dbReference type="EMBL" id="LR797252">
    <property type="protein sequence ID" value="CAB4196775.1"/>
    <property type="molecule type" value="Genomic_DNA"/>
</dbReference>
<organism evidence="2">
    <name type="scientific">uncultured Caudovirales phage</name>
    <dbReference type="NCBI Taxonomy" id="2100421"/>
    <lineage>
        <taxon>Viruses</taxon>
        <taxon>Duplodnaviria</taxon>
        <taxon>Heunggongvirae</taxon>
        <taxon>Uroviricota</taxon>
        <taxon>Caudoviricetes</taxon>
        <taxon>Peduoviridae</taxon>
        <taxon>Maltschvirus</taxon>
        <taxon>Maltschvirus maltsch</taxon>
    </lineage>
</organism>
<name>A0A6J5RWZ3_9CAUD</name>
<proteinExistence type="predicted"/>
<evidence type="ECO:0000313" key="2">
    <source>
        <dbReference type="EMBL" id="CAB4196775.1"/>
    </source>
</evidence>